<reference evidence="5 6" key="1">
    <citation type="submission" date="2024-11" db="EMBL/GenBank/DDBJ databases">
        <title>Using genomics to understand microbial adaptation to soil warming.</title>
        <authorList>
            <person name="Deangelis K.M. PhD."/>
        </authorList>
    </citation>
    <scope>NUCLEOTIDE SEQUENCE [LARGE SCALE GENOMIC DNA]</scope>
    <source>
        <strain evidence="5 6">GAS97</strain>
    </source>
</reference>
<dbReference type="PROSITE" id="PS01117">
    <property type="entry name" value="HTH_MARR_1"/>
    <property type="match status" value="1"/>
</dbReference>
<gene>
    <name evidence="5" type="ORF">ABH943_006711</name>
</gene>
<dbReference type="SMART" id="SM00347">
    <property type="entry name" value="HTH_MARR"/>
    <property type="match status" value="1"/>
</dbReference>
<accession>A0ABW8MSL6</accession>
<dbReference type="PRINTS" id="PR00598">
    <property type="entry name" value="HTHMARR"/>
</dbReference>
<dbReference type="InterPro" id="IPR039422">
    <property type="entry name" value="MarR/SlyA-like"/>
</dbReference>
<dbReference type="Proteomes" id="UP001620514">
    <property type="component" value="Unassembled WGS sequence"/>
</dbReference>
<keyword evidence="2 5" id="KW-0238">DNA-binding</keyword>
<dbReference type="SUPFAM" id="SSF46785">
    <property type="entry name" value="Winged helix' DNA-binding domain"/>
    <property type="match status" value="1"/>
</dbReference>
<evidence type="ECO:0000256" key="3">
    <source>
        <dbReference type="ARBA" id="ARBA00023163"/>
    </source>
</evidence>
<comment type="caution">
    <text evidence="5">The sequence shown here is derived from an EMBL/GenBank/DDBJ whole genome shotgun (WGS) entry which is preliminary data.</text>
</comment>
<dbReference type="InterPro" id="IPR023187">
    <property type="entry name" value="Tscrpt_reg_MarR-type_CS"/>
</dbReference>
<feature type="domain" description="HTH marR-type" evidence="4">
    <location>
        <begin position="42"/>
        <end position="178"/>
    </location>
</feature>
<keyword evidence="6" id="KW-1185">Reference proteome</keyword>
<dbReference type="PANTHER" id="PTHR33164">
    <property type="entry name" value="TRANSCRIPTIONAL REGULATOR, MARR FAMILY"/>
    <property type="match status" value="1"/>
</dbReference>
<organism evidence="5 6">
    <name type="scientific">Caballeronia udeis</name>
    <dbReference type="NCBI Taxonomy" id="1232866"/>
    <lineage>
        <taxon>Bacteria</taxon>
        <taxon>Pseudomonadati</taxon>
        <taxon>Pseudomonadota</taxon>
        <taxon>Betaproteobacteria</taxon>
        <taxon>Burkholderiales</taxon>
        <taxon>Burkholderiaceae</taxon>
        <taxon>Caballeronia</taxon>
    </lineage>
</organism>
<dbReference type="InterPro" id="IPR000835">
    <property type="entry name" value="HTH_MarR-typ"/>
</dbReference>
<dbReference type="InterPro" id="IPR036390">
    <property type="entry name" value="WH_DNA-bd_sf"/>
</dbReference>
<proteinExistence type="predicted"/>
<dbReference type="PANTHER" id="PTHR33164:SF57">
    <property type="entry name" value="MARR-FAMILY TRANSCRIPTIONAL REGULATOR"/>
    <property type="match status" value="1"/>
</dbReference>
<dbReference type="InterPro" id="IPR036388">
    <property type="entry name" value="WH-like_DNA-bd_sf"/>
</dbReference>
<protein>
    <submittedName>
        <fullName evidence="5">DNA-binding MarR family transcriptional regulator</fullName>
    </submittedName>
</protein>
<dbReference type="Gene3D" id="1.10.10.10">
    <property type="entry name" value="Winged helix-like DNA-binding domain superfamily/Winged helix DNA-binding domain"/>
    <property type="match status" value="1"/>
</dbReference>
<evidence type="ECO:0000256" key="1">
    <source>
        <dbReference type="ARBA" id="ARBA00023015"/>
    </source>
</evidence>
<dbReference type="PROSITE" id="PS50995">
    <property type="entry name" value="HTH_MARR_2"/>
    <property type="match status" value="1"/>
</dbReference>
<dbReference type="RefSeq" id="WP_404611696.1">
    <property type="nucleotide sequence ID" value="NZ_JBIYDN010000027.1"/>
</dbReference>
<evidence type="ECO:0000259" key="4">
    <source>
        <dbReference type="PROSITE" id="PS50995"/>
    </source>
</evidence>
<keyword evidence="1" id="KW-0805">Transcription regulation</keyword>
<dbReference type="GO" id="GO:0003677">
    <property type="term" value="F:DNA binding"/>
    <property type="evidence" value="ECO:0007669"/>
    <property type="project" value="UniProtKB-KW"/>
</dbReference>
<evidence type="ECO:0000313" key="6">
    <source>
        <dbReference type="Proteomes" id="UP001620514"/>
    </source>
</evidence>
<dbReference type="Pfam" id="PF01047">
    <property type="entry name" value="MarR"/>
    <property type="match status" value="1"/>
</dbReference>
<name>A0ABW8MSL6_9BURK</name>
<keyword evidence="3" id="KW-0804">Transcription</keyword>
<evidence type="ECO:0000256" key="2">
    <source>
        <dbReference type="ARBA" id="ARBA00023125"/>
    </source>
</evidence>
<sequence length="187" mass="20745">MSALLCQVPGRAHHPGLNHRMYVYYTHIKPLTRNRTVMGKEIRELREALLDLTGVLNRPQPDAALIEATGVDLDRALFPLLARVERLGPLGIVELAELAGRDYTTVSRQIAKLESLGLVARCPSPYDGRVRAAVITDQGRVMTDALDAARQKIIEELLAGWDAKEVGELSRLLRKFADDALGWVKTL</sequence>
<dbReference type="EMBL" id="JBIYDN010000027">
    <property type="protein sequence ID" value="MFK4446679.1"/>
    <property type="molecule type" value="Genomic_DNA"/>
</dbReference>
<evidence type="ECO:0000313" key="5">
    <source>
        <dbReference type="EMBL" id="MFK4446679.1"/>
    </source>
</evidence>